<sequence length="103" mass="10543">MKGLAGGIEENRNLVEKAVRDVASDMVLSPKVNGMEYGCADGALSGGNMSDLISGISSAVSEALTGFSGPQGNIMIPVYVGGTLLDELVVTVQARQSLRSGGR</sequence>
<reference evidence="1" key="2">
    <citation type="submission" date="2021-04" db="EMBL/GenBank/DDBJ databases">
        <authorList>
            <person name="Gilroy R."/>
        </authorList>
    </citation>
    <scope>NUCLEOTIDE SEQUENCE</scope>
    <source>
        <strain evidence="1">ChiSjej1B19-5720</strain>
    </source>
</reference>
<gene>
    <name evidence="1" type="ORF">IAA06_03835</name>
</gene>
<dbReference type="EMBL" id="DWYZ01000079">
    <property type="protein sequence ID" value="HJB27908.1"/>
    <property type="molecule type" value="Genomic_DNA"/>
</dbReference>
<evidence type="ECO:0000313" key="2">
    <source>
        <dbReference type="Proteomes" id="UP000823842"/>
    </source>
</evidence>
<comment type="caution">
    <text evidence="1">The sequence shown here is derived from an EMBL/GenBank/DDBJ whole genome shotgun (WGS) entry which is preliminary data.</text>
</comment>
<evidence type="ECO:0000313" key="1">
    <source>
        <dbReference type="EMBL" id="HJB27908.1"/>
    </source>
</evidence>
<reference evidence="1" key="1">
    <citation type="journal article" date="2021" name="PeerJ">
        <title>Extensive microbial diversity within the chicken gut microbiome revealed by metagenomics and culture.</title>
        <authorList>
            <person name="Gilroy R."/>
            <person name="Ravi A."/>
            <person name="Getino M."/>
            <person name="Pursley I."/>
            <person name="Horton D.L."/>
            <person name="Alikhan N.F."/>
            <person name="Baker D."/>
            <person name="Gharbi K."/>
            <person name="Hall N."/>
            <person name="Watson M."/>
            <person name="Adriaenssens E.M."/>
            <person name="Foster-Nyarko E."/>
            <person name="Jarju S."/>
            <person name="Secka A."/>
            <person name="Antonio M."/>
            <person name="Oren A."/>
            <person name="Chaudhuri R.R."/>
            <person name="La Ragione R."/>
            <person name="Hildebrand F."/>
            <person name="Pallen M.J."/>
        </authorList>
    </citation>
    <scope>NUCLEOTIDE SEQUENCE</scope>
    <source>
        <strain evidence="1">ChiSjej1B19-5720</strain>
    </source>
</reference>
<dbReference type="AlphaFoldDB" id="A0A9D2LRR5"/>
<proteinExistence type="predicted"/>
<dbReference type="Proteomes" id="UP000823842">
    <property type="component" value="Unassembled WGS sequence"/>
</dbReference>
<accession>A0A9D2LRR5</accession>
<name>A0A9D2LRR5_9FIRM</name>
<protein>
    <submittedName>
        <fullName evidence="1">Uncharacterized protein</fullName>
    </submittedName>
</protein>
<organism evidence="1 2">
    <name type="scientific">Candidatus Blautia faecavium</name>
    <dbReference type="NCBI Taxonomy" id="2838487"/>
    <lineage>
        <taxon>Bacteria</taxon>
        <taxon>Bacillati</taxon>
        <taxon>Bacillota</taxon>
        <taxon>Clostridia</taxon>
        <taxon>Lachnospirales</taxon>
        <taxon>Lachnospiraceae</taxon>
        <taxon>Blautia</taxon>
    </lineage>
</organism>